<dbReference type="PANTHER" id="PTHR30346:SF17">
    <property type="entry name" value="LYSR FAMILY TRANSCRIPTIONAL REGULATOR"/>
    <property type="match status" value="1"/>
</dbReference>
<dbReference type="InterPro" id="IPR000847">
    <property type="entry name" value="LysR_HTH_N"/>
</dbReference>
<dbReference type="Gene3D" id="3.40.190.10">
    <property type="entry name" value="Periplasmic binding protein-like II"/>
    <property type="match status" value="2"/>
</dbReference>
<dbReference type="SUPFAM" id="SSF46785">
    <property type="entry name" value="Winged helix' DNA-binding domain"/>
    <property type="match status" value="1"/>
</dbReference>
<dbReference type="FunFam" id="1.10.10.10:FF:000001">
    <property type="entry name" value="LysR family transcriptional regulator"/>
    <property type="match status" value="1"/>
</dbReference>
<evidence type="ECO:0000313" key="7">
    <source>
        <dbReference type="Proteomes" id="UP001307839"/>
    </source>
</evidence>
<evidence type="ECO:0000256" key="4">
    <source>
        <dbReference type="ARBA" id="ARBA00023163"/>
    </source>
</evidence>
<organism evidence="6 7">
    <name type="scientific">Pseudomonas auratipiscis</name>
    <dbReference type="NCBI Taxonomy" id="3115853"/>
    <lineage>
        <taxon>Bacteria</taxon>
        <taxon>Pseudomonadati</taxon>
        <taxon>Pseudomonadota</taxon>
        <taxon>Gammaproteobacteria</taxon>
        <taxon>Pseudomonadales</taxon>
        <taxon>Pseudomonadaceae</taxon>
        <taxon>Pseudomonas</taxon>
    </lineage>
</organism>
<dbReference type="InterPro" id="IPR036390">
    <property type="entry name" value="WH_DNA-bd_sf"/>
</dbReference>
<protein>
    <submittedName>
        <fullName evidence="6">LysR family transcriptional regulator</fullName>
    </submittedName>
</protein>
<evidence type="ECO:0000256" key="1">
    <source>
        <dbReference type="ARBA" id="ARBA00009437"/>
    </source>
</evidence>
<gene>
    <name evidence="6" type="ORF">V0R53_06470</name>
</gene>
<dbReference type="Proteomes" id="UP001307839">
    <property type="component" value="Unassembled WGS sequence"/>
</dbReference>
<feature type="domain" description="HTH lysR-type" evidence="5">
    <location>
        <begin position="2"/>
        <end position="59"/>
    </location>
</feature>
<dbReference type="EMBL" id="JAZDQP010000003">
    <property type="protein sequence ID" value="MEE1866037.1"/>
    <property type="molecule type" value="Genomic_DNA"/>
</dbReference>
<dbReference type="Gene3D" id="1.10.10.10">
    <property type="entry name" value="Winged helix-like DNA-binding domain superfamily/Winged helix DNA-binding domain"/>
    <property type="match status" value="1"/>
</dbReference>
<dbReference type="PROSITE" id="PS50931">
    <property type="entry name" value="HTH_LYSR"/>
    <property type="match status" value="1"/>
</dbReference>
<keyword evidence="3" id="KW-0238">DNA-binding</keyword>
<evidence type="ECO:0000313" key="6">
    <source>
        <dbReference type="EMBL" id="MEE1866037.1"/>
    </source>
</evidence>
<dbReference type="AlphaFoldDB" id="A0AB35WRK9"/>
<sequence length="296" mass="31961">MISMKQLRYFVEIAESGSFSGAAQRLFVAQSALSRQIKELESHLGTTLFERTARQPNLTQAGLAFLPRAKAILIDVDSAGRLASSVGQGQSGTLRLCHASTVPLVGKLQEVLSHYLSLAPAVSVEVCVESSAIQLQDLLHHRMDIGLLRLPVLHQPDDLTLLPLFREQVVVAVGPTHHLASESRIALAQLRDESFVSVPHPQRGGLSYLSFELCAKAGFSPKPAQVYSVKRTQSLLVQAGFGIALLPASTARASSLHAIEITDEGCESEVVLAYREHASPLVAAFVAHFKEAFSSH</sequence>
<dbReference type="PANTHER" id="PTHR30346">
    <property type="entry name" value="TRANSCRIPTIONAL DUAL REGULATOR HCAR-RELATED"/>
    <property type="match status" value="1"/>
</dbReference>
<comment type="caution">
    <text evidence="6">The sequence shown here is derived from an EMBL/GenBank/DDBJ whole genome shotgun (WGS) entry which is preliminary data.</text>
</comment>
<dbReference type="RefSeq" id="WP_136475973.1">
    <property type="nucleotide sequence ID" value="NZ_JAZDCU010000003.1"/>
</dbReference>
<dbReference type="InterPro" id="IPR036388">
    <property type="entry name" value="WH-like_DNA-bd_sf"/>
</dbReference>
<comment type="similarity">
    <text evidence="1">Belongs to the LysR transcriptional regulatory family.</text>
</comment>
<evidence type="ECO:0000256" key="2">
    <source>
        <dbReference type="ARBA" id="ARBA00023015"/>
    </source>
</evidence>
<evidence type="ECO:0000259" key="5">
    <source>
        <dbReference type="PROSITE" id="PS50931"/>
    </source>
</evidence>
<dbReference type="GO" id="GO:0032993">
    <property type="term" value="C:protein-DNA complex"/>
    <property type="evidence" value="ECO:0007669"/>
    <property type="project" value="TreeGrafter"/>
</dbReference>
<dbReference type="SUPFAM" id="SSF53850">
    <property type="entry name" value="Periplasmic binding protein-like II"/>
    <property type="match status" value="1"/>
</dbReference>
<dbReference type="GO" id="GO:0003700">
    <property type="term" value="F:DNA-binding transcription factor activity"/>
    <property type="evidence" value="ECO:0007669"/>
    <property type="project" value="InterPro"/>
</dbReference>
<dbReference type="CDD" id="cd08414">
    <property type="entry name" value="PBP2_LTTR_aromatics_like"/>
    <property type="match status" value="1"/>
</dbReference>
<dbReference type="Pfam" id="PF03466">
    <property type="entry name" value="LysR_substrate"/>
    <property type="match status" value="1"/>
</dbReference>
<name>A0AB35WRK9_9PSED</name>
<proteinExistence type="inferred from homology"/>
<reference evidence="6 7" key="1">
    <citation type="submission" date="2024-01" db="EMBL/GenBank/DDBJ databases">
        <title>Unpublished Manusciprt.</title>
        <authorList>
            <person name="Duman M."/>
            <person name="Valdes E.G."/>
            <person name="Ajmi N."/>
            <person name="Altun S."/>
            <person name="Saticioglu I.B."/>
        </authorList>
    </citation>
    <scope>NUCLEOTIDE SEQUENCE [LARGE SCALE GENOMIC DNA]</scope>
    <source>
        <strain evidence="6 7">120P</strain>
    </source>
</reference>
<dbReference type="PRINTS" id="PR00039">
    <property type="entry name" value="HTHLYSR"/>
</dbReference>
<accession>A0AB35WRK9</accession>
<dbReference type="GO" id="GO:0003677">
    <property type="term" value="F:DNA binding"/>
    <property type="evidence" value="ECO:0007669"/>
    <property type="project" value="UniProtKB-KW"/>
</dbReference>
<evidence type="ECO:0000256" key="3">
    <source>
        <dbReference type="ARBA" id="ARBA00023125"/>
    </source>
</evidence>
<keyword evidence="7" id="KW-1185">Reference proteome</keyword>
<dbReference type="InterPro" id="IPR005119">
    <property type="entry name" value="LysR_subst-bd"/>
</dbReference>
<dbReference type="Pfam" id="PF00126">
    <property type="entry name" value="HTH_1"/>
    <property type="match status" value="1"/>
</dbReference>
<keyword evidence="4" id="KW-0804">Transcription</keyword>
<keyword evidence="2" id="KW-0805">Transcription regulation</keyword>